<evidence type="ECO:0000313" key="3">
    <source>
        <dbReference type="Proteomes" id="UP000629468"/>
    </source>
</evidence>
<comment type="caution">
    <text evidence="2">The sequence shown here is derived from an EMBL/GenBank/DDBJ whole genome shotgun (WGS) entry which is preliminary data.</text>
</comment>
<feature type="compositionally biased region" description="Pro residues" evidence="1">
    <location>
        <begin position="145"/>
        <end position="169"/>
    </location>
</feature>
<name>A0A8H7C6L2_AGABI</name>
<reference evidence="2 3" key="1">
    <citation type="journal article" name="Sci. Rep.">
        <title>Telomere-to-telomere assembled and centromere annotated genomes of the two main subspecies of the button mushroom Agaricus bisporus reveal especially polymorphic chromosome ends.</title>
        <authorList>
            <person name="Sonnenberg A.S.M."/>
            <person name="Sedaghat-Telgerd N."/>
            <person name="Lavrijssen B."/>
            <person name="Ohm R.A."/>
            <person name="Hendrickx P.M."/>
            <person name="Scholtmeijer K."/>
            <person name="Baars J.J.P."/>
            <person name="van Peer A."/>
        </authorList>
    </citation>
    <scope>NUCLEOTIDE SEQUENCE [LARGE SCALE GENOMIC DNA]</scope>
    <source>
        <strain evidence="2 3">H119_p4</strain>
    </source>
</reference>
<dbReference type="Proteomes" id="UP000629468">
    <property type="component" value="Unassembled WGS sequence"/>
</dbReference>
<feature type="compositionally biased region" description="Low complexity" evidence="1">
    <location>
        <begin position="8"/>
        <end position="17"/>
    </location>
</feature>
<accession>A0A8H7C6L2</accession>
<feature type="compositionally biased region" description="Basic and acidic residues" evidence="1">
    <location>
        <begin position="18"/>
        <end position="36"/>
    </location>
</feature>
<feature type="region of interest" description="Disordered" evidence="1">
    <location>
        <begin position="1"/>
        <end position="84"/>
    </location>
</feature>
<gene>
    <name evidence="2" type="ORF">Agabi119p4_9062</name>
</gene>
<organism evidence="2 3">
    <name type="scientific">Agaricus bisporus var. burnettii</name>
    <dbReference type="NCBI Taxonomy" id="192524"/>
    <lineage>
        <taxon>Eukaryota</taxon>
        <taxon>Fungi</taxon>
        <taxon>Dikarya</taxon>
        <taxon>Basidiomycota</taxon>
        <taxon>Agaricomycotina</taxon>
        <taxon>Agaricomycetes</taxon>
        <taxon>Agaricomycetidae</taxon>
        <taxon>Agaricales</taxon>
        <taxon>Agaricineae</taxon>
        <taxon>Agaricaceae</taxon>
        <taxon>Agaricus</taxon>
    </lineage>
</organism>
<feature type="region of interest" description="Disordered" evidence="1">
    <location>
        <begin position="145"/>
        <end position="175"/>
    </location>
</feature>
<proteinExistence type="predicted"/>
<feature type="compositionally biased region" description="Pro residues" evidence="1">
    <location>
        <begin position="73"/>
        <end position="82"/>
    </location>
</feature>
<evidence type="ECO:0000313" key="2">
    <source>
        <dbReference type="EMBL" id="KAF7762469.1"/>
    </source>
</evidence>
<dbReference type="EMBL" id="JABXXO010000012">
    <property type="protein sequence ID" value="KAF7762469.1"/>
    <property type="molecule type" value="Genomic_DNA"/>
</dbReference>
<evidence type="ECO:0000256" key="1">
    <source>
        <dbReference type="SAM" id="MobiDB-lite"/>
    </source>
</evidence>
<dbReference type="AlphaFoldDB" id="A0A8H7C6L2"/>
<protein>
    <submittedName>
        <fullName evidence="2">Uncharacterized protein</fullName>
    </submittedName>
</protein>
<sequence>MTVGCSPGRSGSGWAWRGEGRGGRRKGRDRDLDLDLGRSSGWQRTGKLSCASAEEKGSALVFPPPDNADGRRFPPPPLPSAPRRPLGRAGWACDSVVCVVAESLRQSIHAVSLFCFPIPVLLFSPSLPPPSPPIARLPAVFSSPPPGLLPHPSSAPPSPPRLSRPPSEAPAPGQQLPLPLFPNTLLGSDNVFAYRGALGLRILFDRSRYHSPDNLVLFSDQLRRTQQKQ</sequence>